<keyword evidence="7 10" id="KW-1133">Transmembrane helix</keyword>
<gene>
    <name evidence="13" type="primary">LOC112542604</name>
</gene>
<evidence type="ECO:0000313" key="13">
    <source>
        <dbReference type="RefSeq" id="XP_025031680.1"/>
    </source>
</evidence>
<keyword evidence="4" id="KW-0808">Transferase</keyword>
<dbReference type="OrthoDB" id="5957813at2759"/>
<dbReference type="RefSeq" id="XP_025031680.1">
    <property type="nucleotide sequence ID" value="XM_025175912.1"/>
</dbReference>
<evidence type="ECO:0000256" key="9">
    <source>
        <dbReference type="ARBA" id="ARBA00023136"/>
    </source>
</evidence>
<organism evidence="12 13">
    <name type="scientific">Python bivittatus</name>
    <name type="common">Burmese python</name>
    <name type="synonym">Python molurus bivittatus</name>
    <dbReference type="NCBI Taxonomy" id="176946"/>
    <lineage>
        <taxon>Eukaryota</taxon>
        <taxon>Metazoa</taxon>
        <taxon>Chordata</taxon>
        <taxon>Craniata</taxon>
        <taxon>Vertebrata</taxon>
        <taxon>Euteleostomi</taxon>
        <taxon>Lepidosauria</taxon>
        <taxon>Squamata</taxon>
        <taxon>Bifurcata</taxon>
        <taxon>Unidentata</taxon>
        <taxon>Episquamata</taxon>
        <taxon>Toxicofera</taxon>
        <taxon>Serpentes</taxon>
        <taxon>Henophidia</taxon>
        <taxon>Pythonidae</taxon>
        <taxon>Python</taxon>
    </lineage>
</organism>
<evidence type="ECO:0000313" key="12">
    <source>
        <dbReference type="Proteomes" id="UP000695026"/>
    </source>
</evidence>
<comment type="subcellular location">
    <subcellularLocation>
        <location evidence="1 10">Golgi apparatus membrane</location>
        <topology evidence="1 10">Single-pass type II membrane protein</topology>
    </subcellularLocation>
</comment>
<sequence>WTQQGHRSASDRPPPLKRWSQGAPGCRARVAPPEGRASVARQRQEGGSAPLQHLHRPPWTNWALFLRLTRLFISRWYCLGVAVVLLVISALRNKDLPQPAPAAATLTDGTFTFHFNWSVYEALYPHLQHYQCQEVIARDSLCQGPASAPLLLLAIKSHPASGSRRAALRRTWARPAEVGGFWLQPLFLLGAASSDKHAQLVEQESRTFGDILMWDFAESHHNLSLKERCLLRWVHQHCQRAAYIFRGEDGVFVNAAALTGFLRQTPNASHFIHGNIQFHPAVKRIGRDAVPLLLFPSGRYPHFASEEGFVVPGPALPALYRASAQLPTFPLSGAYWGLLALAAELPHQHSGHFRAWEPAQDHLTIYQQSLVVHSIPMERMEQVWQELRASVEGRPE</sequence>
<evidence type="ECO:0000256" key="6">
    <source>
        <dbReference type="ARBA" id="ARBA00022968"/>
    </source>
</evidence>
<dbReference type="PANTHER" id="PTHR11214">
    <property type="entry name" value="BETA-1,3-N-ACETYLGLUCOSAMINYLTRANSFERASE"/>
    <property type="match status" value="1"/>
</dbReference>
<accession>A0A9F5J081</accession>
<comment type="similarity">
    <text evidence="2 10">Belongs to the glycosyltransferase 31 family.</text>
</comment>
<dbReference type="KEGG" id="pbi:112542604"/>
<dbReference type="GeneID" id="112542604"/>
<dbReference type="OMA" id="AHYPHFA"/>
<protein>
    <recommendedName>
        <fullName evidence="10">Hexosyltransferase</fullName>
        <ecNumber evidence="10">2.4.1.-</ecNumber>
    </recommendedName>
</protein>
<feature type="transmembrane region" description="Helical" evidence="10">
    <location>
        <begin position="72"/>
        <end position="91"/>
    </location>
</feature>
<keyword evidence="5 10" id="KW-0812">Transmembrane</keyword>
<keyword evidence="6 10" id="KW-0735">Signal-anchor</keyword>
<evidence type="ECO:0000256" key="4">
    <source>
        <dbReference type="ARBA" id="ARBA00022679"/>
    </source>
</evidence>
<name>A0A9F5J081_PYTBI</name>
<proteinExistence type="inferred from homology"/>
<dbReference type="GO" id="GO:0000139">
    <property type="term" value="C:Golgi membrane"/>
    <property type="evidence" value="ECO:0007669"/>
    <property type="project" value="UniProtKB-SubCell"/>
</dbReference>
<evidence type="ECO:0000256" key="3">
    <source>
        <dbReference type="ARBA" id="ARBA00022676"/>
    </source>
</evidence>
<dbReference type="AlphaFoldDB" id="A0A9F5J081"/>
<feature type="non-terminal residue" evidence="13">
    <location>
        <position position="1"/>
    </location>
</feature>
<evidence type="ECO:0000256" key="10">
    <source>
        <dbReference type="RuleBase" id="RU363063"/>
    </source>
</evidence>
<dbReference type="Proteomes" id="UP000695026">
    <property type="component" value="Unplaced"/>
</dbReference>
<dbReference type="EC" id="2.4.1.-" evidence="10"/>
<keyword evidence="8 10" id="KW-0333">Golgi apparatus</keyword>
<reference evidence="13" key="1">
    <citation type="submission" date="2025-08" db="UniProtKB">
        <authorList>
            <consortium name="RefSeq"/>
        </authorList>
    </citation>
    <scope>IDENTIFICATION</scope>
    <source>
        <tissue evidence="13">Liver</tissue>
    </source>
</reference>
<dbReference type="Gene3D" id="3.90.550.50">
    <property type="match status" value="1"/>
</dbReference>
<evidence type="ECO:0000256" key="5">
    <source>
        <dbReference type="ARBA" id="ARBA00022692"/>
    </source>
</evidence>
<keyword evidence="9 10" id="KW-0472">Membrane</keyword>
<dbReference type="GO" id="GO:0030311">
    <property type="term" value="P:poly-N-acetyllactosamine biosynthetic process"/>
    <property type="evidence" value="ECO:0007669"/>
    <property type="project" value="TreeGrafter"/>
</dbReference>
<dbReference type="Pfam" id="PF01762">
    <property type="entry name" value="Galactosyl_T"/>
    <property type="match status" value="1"/>
</dbReference>
<evidence type="ECO:0000256" key="1">
    <source>
        <dbReference type="ARBA" id="ARBA00004323"/>
    </source>
</evidence>
<evidence type="ECO:0000256" key="2">
    <source>
        <dbReference type="ARBA" id="ARBA00008661"/>
    </source>
</evidence>
<feature type="region of interest" description="Disordered" evidence="11">
    <location>
        <begin position="1"/>
        <end position="52"/>
    </location>
</feature>
<evidence type="ECO:0000256" key="7">
    <source>
        <dbReference type="ARBA" id="ARBA00022989"/>
    </source>
</evidence>
<evidence type="ECO:0000256" key="8">
    <source>
        <dbReference type="ARBA" id="ARBA00023034"/>
    </source>
</evidence>
<keyword evidence="3 10" id="KW-0328">Glycosyltransferase</keyword>
<dbReference type="PANTHER" id="PTHR11214:SF387">
    <property type="entry name" value="HEXOSYLTRANSFERASE"/>
    <property type="match status" value="1"/>
</dbReference>
<dbReference type="InterPro" id="IPR002659">
    <property type="entry name" value="Glyco_trans_31"/>
</dbReference>
<dbReference type="GO" id="GO:0016262">
    <property type="term" value="F:protein N-acetylglucosaminyltransferase activity"/>
    <property type="evidence" value="ECO:0007669"/>
    <property type="project" value="TreeGrafter"/>
</dbReference>
<evidence type="ECO:0000256" key="11">
    <source>
        <dbReference type="SAM" id="MobiDB-lite"/>
    </source>
</evidence>
<dbReference type="GO" id="GO:0006493">
    <property type="term" value="P:protein O-linked glycosylation"/>
    <property type="evidence" value="ECO:0007669"/>
    <property type="project" value="TreeGrafter"/>
</dbReference>
<keyword evidence="12" id="KW-1185">Reference proteome</keyword>